<protein>
    <recommendedName>
        <fullName evidence="1">UBC core domain-containing protein</fullName>
    </recommendedName>
</protein>
<dbReference type="Gene3D" id="3.10.110.10">
    <property type="entry name" value="Ubiquitin Conjugating Enzyme"/>
    <property type="match status" value="1"/>
</dbReference>
<proteinExistence type="predicted"/>
<reference evidence="2" key="1">
    <citation type="submission" date="2019-10" db="EMBL/GenBank/DDBJ databases">
        <authorList>
            <person name="Zhang R."/>
            <person name="Pan Y."/>
            <person name="Wang J."/>
            <person name="Ma R."/>
            <person name="Yu S."/>
        </authorList>
    </citation>
    <scope>NUCLEOTIDE SEQUENCE</scope>
    <source>
        <strain evidence="2">LA-IB0</strain>
        <tissue evidence="2">Leaf</tissue>
    </source>
</reference>
<feature type="domain" description="UBC core" evidence="1">
    <location>
        <begin position="77"/>
        <end position="136"/>
    </location>
</feature>
<dbReference type="SUPFAM" id="SSF54495">
    <property type="entry name" value="UBC-like"/>
    <property type="match status" value="1"/>
</dbReference>
<comment type="caution">
    <text evidence="2">The sequence shown here is derived from an EMBL/GenBank/DDBJ whole genome shotgun (WGS) entry which is preliminary data.</text>
</comment>
<evidence type="ECO:0000313" key="2">
    <source>
        <dbReference type="EMBL" id="KAG8375497.1"/>
    </source>
</evidence>
<dbReference type="AlphaFoldDB" id="A0AAV6X6B0"/>
<sequence length="185" mass="21502">MELGDIRRRIKREKRTIDDNFWFTAFKLCLCVSYFPTGPMNNDDFHWEAQMMGSMNSPYAVTSSSESFILGLTSRGIELDILRERWNPTLTIPKVLQRIRQLMAEPNVNAPHPSSTEALQLYLDDHDKYLRIAEAWTAEHADVGAGEFEYITRYWNAVILENEILGCKDTGMRMNLRKIKTSTYQ</sequence>
<dbReference type="InterPro" id="IPR000608">
    <property type="entry name" value="UBC"/>
</dbReference>
<dbReference type="Pfam" id="PF00179">
    <property type="entry name" value="UQ_con"/>
    <property type="match status" value="1"/>
</dbReference>
<evidence type="ECO:0000259" key="1">
    <source>
        <dbReference type="Pfam" id="PF00179"/>
    </source>
</evidence>
<dbReference type="EMBL" id="WHWC01000010">
    <property type="protein sequence ID" value="KAG8375497.1"/>
    <property type="molecule type" value="Genomic_DNA"/>
</dbReference>
<accession>A0AAV6X6B0</accession>
<evidence type="ECO:0000313" key="3">
    <source>
        <dbReference type="Proteomes" id="UP000826271"/>
    </source>
</evidence>
<dbReference type="Proteomes" id="UP000826271">
    <property type="component" value="Unassembled WGS sequence"/>
</dbReference>
<dbReference type="SMART" id="SM00212">
    <property type="entry name" value="UBCc"/>
    <property type="match status" value="1"/>
</dbReference>
<gene>
    <name evidence="2" type="ORF">BUALT_Bualt10G0106000</name>
</gene>
<name>A0AAV6X6B0_9LAMI</name>
<dbReference type="InterPro" id="IPR016135">
    <property type="entry name" value="UBQ-conjugating_enzyme/RWD"/>
</dbReference>
<organism evidence="2 3">
    <name type="scientific">Buddleja alternifolia</name>
    <dbReference type="NCBI Taxonomy" id="168488"/>
    <lineage>
        <taxon>Eukaryota</taxon>
        <taxon>Viridiplantae</taxon>
        <taxon>Streptophyta</taxon>
        <taxon>Embryophyta</taxon>
        <taxon>Tracheophyta</taxon>
        <taxon>Spermatophyta</taxon>
        <taxon>Magnoliopsida</taxon>
        <taxon>eudicotyledons</taxon>
        <taxon>Gunneridae</taxon>
        <taxon>Pentapetalae</taxon>
        <taxon>asterids</taxon>
        <taxon>lamiids</taxon>
        <taxon>Lamiales</taxon>
        <taxon>Scrophulariaceae</taxon>
        <taxon>Buddlejeae</taxon>
        <taxon>Buddleja</taxon>
    </lineage>
</organism>
<keyword evidence="3" id="KW-1185">Reference proteome</keyword>